<dbReference type="OrthoDB" id="10484829at2759"/>
<feature type="compositionally biased region" description="Basic and acidic residues" evidence="1">
    <location>
        <begin position="281"/>
        <end position="291"/>
    </location>
</feature>
<evidence type="ECO:0000256" key="1">
    <source>
        <dbReference type="SAM" id="MobiDB-lite"/>
    </source>
</evidence>
<evidence type="ECO:0000313" key="2">
    <source>
        <dbReference type="EMBL" id="CAD7661718.1"/>
    </source>
</evidence>
<evidence type="ECO:0000313" key="3">
    <source>
        <dbReference type="Proteomes" id="UP000728032"/>
    </source>
</evidence>
<proteinExistence type="predicted"/>
<feature type="region of interest" description="Disordered" evidence="1">
    <location>
        <begin position="70"/>
        <end position="96"/>
    </location>
</feature>
<feature type="region of interest" description="Disordered" evidence="1">
    <location>
        <begin position="266"/>
        <end position="291"/>
    </location>
</feature>
<dbReference type="EMBL" id="OC939585">
    <property type="protein sequence ID" value="CAD7661718.1"/>
    <property type="molecule type" value="Genomic_DNA"/>
</dbReference>
<reference evidence="2" key="1">
    <citation type="submission" date="2020-11" db="EMBL/GenBank/DDBJ databases">
        <authorList>
            <person name="Tran Van P."/>
        </authorList>
    </citation>
    <scope>NUCLEOTIDE SEQUENCE</scope>
</reference>
<dbReference type="AlphaFoldDB" id="A0A7R9MKJ5"/>
<accession>A0A7R9MKJ5</accession>
<dbReference type="EMBL" id="CAJPVJ010024760">
    <property type="protein sequence ID" value="CAG2178854.1"/>
    <property type="molecule type" value="Genomic_DNA"/>
</dbReference>
<name>A0A7R9MKJ5_9ACAR</name>
<feature type="compositionally biased region" description="Polar residues" evidence="1">
    <location>
        <begin position="78"/>
        <end position="95"/>
    </location>
</feature>
<gene>
    <name evidence="2" type="ORF">ONB1V03_LOCUS18278</name>
</gene>
<protein>
    <submittedName>
        <fullName evidence="2">Uncharacterized protein</fullName>
    </submittedName>
</protein>
<dbReference type="Proteomes" id="UP000728032">
    <property type="component" value="Unassembled WGS sequence"/>
</dbReference>
<organism evidence="2">
    <name type="scientific">Oppiella nova</name>
    <dbReference type="NCBI Taxonomy" id="334625"/>
    <lineage>
        <taxon>Eukaryota</taxon>
        <taxon>Metazoa</taxon>
        <taxon>Ecdysozoa</taxon>
        <taxon>Arthropoda</taxon>
        <taxon>Chelicerata</taxon>
        <taxon>Arachnida</taxon>
        <taxon>Acari</taxon>
        <taxon>Acariformes</taxon>
        <taxon>Sarcoptiformes</taxon>
        <taxon>Oribatida</taxon>
        <taxon>Brachypylina</taxon>
        <taxon>Oppioidea</taxon>
        <taxon>Oppiidae</taxon>
        <taxon>Oppiella</taxon>
    </lineage>
</organism>
<sequence>MWGPRSESHEYCFTRRQRLDRYMRLDTGLNWKSRLVKKHCITIDVEVAKITHCPCCLELVEAEWGHSCRDSDEESIPDENSSINGSEFGTQSENTYNDEEVVSTTNSEVVTMGSVLCYECGRNDCMGTCVDVGDTKVTQISITEPSIESSVNAPIIMFSANEGLLPVKSEVEDKIMVQMVPVLHDKSNNSNINRKSDSISMKRSNEQTLRLTADEKQDSDDDIVIINEVRNEPHIIGGPKRAKRSAEPVMITRFLASETETKPSIKRKFSDKRLRSQTRSNSDEIIVKKIK</sequence>
<keyword evidence="3" id="KW-1185">Reference proteome</keyword>